<dbReference type="Ensembl" id="ENSPCOT00000007035.1">
    <property type="protein sequence ID" value="ENSPCOP00000002019.1"/>
    <property type="gene ID" value="ENSPCOG00000006232.1"/>
</dbReference>
<accession>A0A2K6EJW0</accession>
<evidence type="ECO:0008006" key="5">
    <source>
        <dbReference type="Google" id="ProtNLM"/>
    </source>
</evidence>
<dbReference type="AlphaFoldDB" id="A0A2K6EJW0"/>
<dbReference type="OMA" id="HEETWHV"/>
<feature type="region of interest" description="Disordered" evidence="2">
    <location>
        <begin position="1"/>
        <end position="63"/>
    </location>
</feature>
<reference evidence="3" key="2">
    <citation type="submission" date="2025-09" db="UniProtKB">
        <authorList>
            <consortium name="Ensembl"/>
        </authorList>
    </citation>
    <scope>IDENTIFICATION</scope>
</reference>
<dbReference type="PANTHER" id="PTHR22972">
    <property type="entry name" value="SERINE/THREONINE PROTEIN KINASE"/>
    <property type="match status" value="1"/>
</dbReference>
<proteinExistence type="inferred from homology"/>
<protein>
    <recommendedName>
        <fullName evidence="5">PEAK family member 3</fullName>
    </recommendedName>
</protein>
<evidence type="ECO:0000256" key="1">
    <source>
        <dbReference type="ARBA" id="ARBA00038349"/>
    </source>
</evidence>
<keyword evidence="4" id="KW-1185">Reference proteome</keyword>
<feature type="compositionally biased region" description="Pro residues" evidence="2">
    <location>
        <begin position="51"/>
        <end position="60"/>
    </location>
</feature>
<dbReference type="GO" id="GO:0015629">
    <property type="term" value="C:actin cytoskeleton"/>
    <property type="evidence" value="ECO:0007669"/>
    <property type="project" value="TreeGrafter"/>
</dbReference>
<dbReference type="GO" id="GO:0005925">
    <property type="term" value="C:focal adhesion"/>
    <property type="evidence" value="ECO:0007669"/>
    <property type="project" value="TreeGrafter"/>
</dbReference>
<dbReference type="Proteomes" id="UP000233160">
    <property type="component" value="Unassembled WGS sequence"/>
</dbReference>
<reference evidence="3" key="1">
    <citation type="submission" date="2025-08" db="UniProtKB">
        <authorList>
            <consortium name="Ensembl"/>
        </authorList>
    </citation>
    <scope>IDENTIFICATION</scope>
</reference>
<dbReference type="GeneTree" id="ENSGT00940000163597"/>
<name>A0A2K6EJW0_PROCO</name>
<evidence type="ECO:0000313" key="3">
    <source>
        <dbReference type="Ensembl" id="ENSPCOP00000002019.1"/>
    </source>
</evidence>
<sequence length="284" mass="30485">MTSPEPAPETLEPDGPTWPAQPMYSNLGEVRAHLLPSKACRPRTPGSPSRDPQPLPPPLPKKTLIRTQSLPTHGAPTPGSARAQQPRQLLLGSHSVDETQAEAGPACPPAELTFSMPDATFSLLLRDLRSPEAVHAALAARQLEGLRVIRALLRARLMGGHPGPCCPGDSFRLLSSSPCVESGDALYYRVVRMHEETWHVLAAKSAARTRGALQALLWGPGPELRGRGAPLGPWLRARRALLVLHLAERAAGGGAPGLEDWLCCEYLAEATEALLSQALVLLWD</sequence>
<dbReference type="STRING" id="379532.ENSPCOP00000002019"/>
<organism evidence="3 4">
    <name type="scientific">Propithecus coquereli</name>
    <name type="common">Coquerel's sifaka</name>
    <name type="synonym">Propithecus verreauxi coquereli</name>
    <dbReference type="NCBI Taxonomy" id="379532"/>
    <lineage>
        <taxon>Eukaryota</taxon>
        <taxon>Metazoa</taxon>
        <taxon>Chordata</taxon>
        <taxon>Craniata</taxon>
        <taxon>Vertebrata</taxon>
        <taxon>Euteleostomi</taxon>
        <taxon>Mammalia</taxon>
        <taxon>Eutheria</taxon>
        <taxon>Euarchontoglires</taxon>
        <taxon>Primates</taxon>
        <taxon>Strepsirrhini</taxon>
        <taxon>Lemuriformes</taxon>
        <taxon>Indriidae</taxon>
        <taxon>Propithecus</taxon>
    </lineage>
</organism>
<evidence type="ECO:0000313" key="4">
    <source>
        <dbReference type="Proteomes" id="UP000233160"/>
    </source>
</evidence>
<dbReference type="InterPro" id="IPR051511">
    <property type="entry name" value="MitoQC_Scaffold_Kinases"/>
</dbReference>
<dbReference type="GO" id="GO:0004672">
    <property type="term" value="F:protein kinase activity"/>
    <property type="evidence" value="ECO:0007669"/>
    <property type="project" value="TreeGrafter"/>
</dbReference>
<comment type="similarity">
    <text evidence="1">Belongs to the protein kinase superfamily.</text>
</comment>
<evidence type="ECO:0000256" key="2">
    <source>
        <dbReference type="SAM" id="MobiDB-lite"/>
    </source>
</evidence>
<dbReference type="PANTHER" id="PTHR22972:SF6">
    <property type="entry name" value="PROTEIN PEAK3"/>
    <property type="match status" value="1"/>
</dbReference>